<dbReference type="InterPro" id="IPR011006">
    <property type="entry name" value="CheY-like_superfamily"/>
</dbReference>
<dbReference type="Gene3D" id="3.40.50.2300">
    <property type="match status" value="1"/>
</dbReference>
<keyword evidence="1" id="KW-0238">DNA-binding</keyword>
<dbReference type="KEGG" id="mfy:HH212_12920"/>
<organism evidence="6 7">
    <name type="scientific">Massilia forsythiae</name>
    <dbReference type="NCBI Taxonomy" id="2728020"/>
    <lineage>
        <taxon>Bacteria</taxon>
        <taxon>Pseudomonadati</taxon>
        <taxon>Pseudomonadota</taxon>
        <taxon>Betaproteobacteria</taxon>
        <taxon>Burkholderiales</taxon>
        <taxon>Oxalobacteraceae</taxon>
        <taxon>Telluria group</taxon>
        <taxon>Massilia</taxon>
    </lineage>
</organism>
<evidence type="ECO:0000256" key="1">
    <source>
        <dbReference type="ARBA" id="ARBA00023125"/>
    </source>
</evidence>
<feature type="domain" description="Response regulatory" evidence="4">
    <location>
        <begin position="2"/>
        <end position="121"/>
    </location>
</feature>
<dbReference type="PANTHER" id="PTHR48111:SF69">
    <property type="entry name" value="RESPONSE REGULATOR RECEIVER"/>
    <property type="match status" value="1"/>
</dbReference>
<evidence type="ECO:0000313" key="7">
    <source>
        <dbReference type="Proteomes" id="UP000502415"/>
    </source>
</evidence>
<name>A0A7Z2W1A6_9BURK</name>
<dbReference type="SMART" id="SM00448">
    <property type="entry name" value="REC"/>
    <property type="match status" value="1"/>
</dbReference>
<feature type="compositionally biased region" description="Low complexity" evidence="3">
    <location>
        <begin position="129"/>
        <end position="149"/>
    </location>
</feature>
<reference evidence="6 7" key="1">
    <citation type="submission" date="2020-04" db="EMBL/GenBank/DDBJ databases">
        <title>Genome sequencing of novel species.</title>
        <authorList>
            <person name="Heo J."/>
            <person name="Kim S.-J."/>
            <person name="Kim J.-S."/>
            <person name="Hong S.-B."/>
            <person name="Kwon S.-W."/>
        </authorList>
    </citation>
    <scope>NUCLEOTIDE SEQUENCE [LARGE SCALE GENOMIC DNA]</scope>
    <source>
        <strain evidence="6 7">GN2-R2</strain>
    </source>
</reference>
<keyword evidence="7" id="KW-1185">Reference proteome</keyword>
<evidence type="ECO:0000256" key="3">
    <source>
        <dbReference type="SAM" id="MobiDB-lite"/>
    </source>
</evidence>
<proteinExistence type="predicted"/>
<dbReference type="InterPro" id="IPR001789">
    <property type="entry name" value="Sig_transdc_resp-reg_receiver"/>
</dbReference>
<dbReference type="Pfam" id="PF04397">
    <property type="entry name" value="LytTR"/>
    <property type="match status" value="1"/>
</dbReference>
<dbReference type="InterPro" id="IPR039420">
    <property type="entry name" value="WalR-like"/>
</dbReference>
<dbReference type="InterPro" id="IPR007492">
    <property type="entry name" value="LytTR_DNA-bd_dom"/>
</dbReference>
<protein>
    <submittedName>
        <fullName evidence="6">Response regulator</fullName>
    </submittedName>
</protein>
<feature type="modified residue" description="4-aspartylphosphate" evidence="2">
    <location>
        <position position="54"/>
    </location>
</feature>
<evidence type="ECO:0000259" key="4">
    <source>
        <dbReference type="PROSITE" id="PS50110"/>
    </source>
</evidence>
<dbReference type="SUPFAM" id="SSF52172">
    <property type="entry name" value="CheY-like"/>
    <property type="match status" value="1"/>
</dbReference>
<accession>A0A7Z2W1A6</accession>
<dbReference type="GO" id="GO:0032993">
    <property type="term" value="C:protein-DNA complex"/>
    <property type="evidence" value="ECO:0007669"/>
    <property type="project" value="TreeGrafter"/>
</dbReference>
<evidence type="ECO:0000256" key="2">
    <source>
        <dbReference type="PROSITE-ProRule" id="PRU00169"/>
    </source>
</evidence>
<dbReference type="Pfam" id="PF00072">
    <property type="entry name" value="Response_reg"/>
    <property type="match status" value="1"/>
</dbReference>
<dbReference type="Gene3D" id="2.40.50.1020">
    <property type="entry name" value="LytTr DNA-binding domain"/>
    <property type="match status" value="1"/>
</dbReference>
<dbReference type="AlphaFoldDB" id="A0A7Z2W1A6"/>
<dbReference type="SMART" id="SM00850">
    <property type="entry name" value="LytTR"/>
    <property type="match status" value="1"/>
</dbReference>
<evidence type="ECO:0000313" key="6">
    <source>
        <dbReference type="EMBL" id="QJE03338.1"/>
    </source>
</evidence>
<dbReference type="Proteomes" id="UP000502415">
    <property type="component" value="Chromosome"/>
</dbReference>
<sequence length="313" mass="33730">MRALIADDEPHLLDYLAEQLALAWPGLRIAARAGNGIEALRLIDELAPDVVFLDIQMPGLNGIDLAARLFADVHAGAPAPRVVFTTAHDHYALQAFEHAAFDYLLKPIRLERLQRTVARLQEALAAPGQSPALAAPGQSSSPAAPEQAATLSAAGAQSVQPAAAVPAALDAGTLAALLRQLGVGLPATLQAAPVPVPGTPPASAPEPLHWIRAAQGNETRLIAVDEVIYFQSNDKYTSVFTVDGEHLIRTPLRQLRDQLDARQFWQIHRGAIVAARHVAGTRTDFRGRLLVRLKGRPEELVVSRNYADLFRQM</sequence>
<dbReference type="EMBL" id="CP051685">
    <property type="protein sequence ID" value="QJE03338.1"/>
    <property type="molecule type" value="Genomic_DNA"/>
</dbReference>
<dbReference type="GO" id="GO:0006355">
    <property type="term" value="P:regulation of DNA-templated transcription"/>
    <property type="evidence" value="ECO:0007669"/>
    <property type="project" value="TreeGrafter"/>
</dbReference>
<feature type="region of interest" description="Disordered" evidence="3">
    <location>
        <begin position="128"/>
        <end position="149"/>
    </location>
</feature>
<dbReference type="PROSITE" id="PS50930">
    <property type="entry name" value="HTH_LYTTR"/>
    <property type="match status" value="1"/>
</dbReference>
<dbReference type="GO" id="GO:0000976">
    <property type="term" value="F:transcription cis-regulatory region binding"/>
    <property type="evidence" value="ECO:0007669"/>
    <property type="project" value="TreeGrafter"/>
</dbReference>
<evidence type="ECO:0000259" key="5">
    <source>
        <dbReference type="PROSITE" id="PS50930"/>
    </source>
</evidence>
<dbReference type="PROSITE" id="PS50110">
    <property type="entry name" value="RESPONSE_REGULATORY"/>
    <property type="match status" value="1"/>
</dbReference>
<feature type="domain" description="HTH LytTR-type" evidence="5">
    <location>
        <begin position="221"/>
        <end position="313"/>
    </location>
</feature>
<gene>
    <name evidence="6" type="ORF">HH212_12920</name>
</gene>
<dbReference type="GO" id="GO:0005829">
    <property type="term" value="C:cytosol"/>
    <property type="evidence" value="ECO:0007669"/>
    <property type="project" value="TreeGrafter"/>
</dbReference>
<dbReference type="PANTHER" id="PTHR48111">
    <property type="entry name" value="REGULATOR OF RPOS"/>
    <property type="match status" value="1"/>
</dbReference>
<keyword evidence="2" id="KW-0597">Phosphoprotein</keyword>
<dbReference type="GO" id="GO:0000156">
    <property type="term" value="F:phosphorelay response regulator activity"/>
    <property type="evidence" value="ECO:0007669"/>
    <property type="project" value="TreeGrafter"/>
</dbReference>